<dbReference type="EMBL" id="JBHTBY010000006">
    <property type="protein sequence ID" value="MFC7320843.1"/>
    <property type="molecule type" value="Genomic_DNA"/>
</dbReference>
<evidence type="ECO:0000313" key="3">
    <source>
        <dbReference type="Proteomes" id="UP001596494"/>
    </source>
</evidence>
<dbReference type="RefSeq" id="WP_289214428.1">
    <property type="nucleotide sequence ID" value="NZ_JAPVRC010000001.1"/>
</dbReference>
<keyword evidence="1" id="KW-0472">Membrane</keyword>
<keyword evidence="1" id="KW-1133">Transmembrane helix</keyword>
<name>A0ABW2K3U5_9BACI</name>
<organism evidence="2 3">
    <name type="scientific">Halobacillus campisalis</name>
    <dbReference type="NCBI Taxonomy" id="435909"/>
    <lineage>
        <taxon>Bacteria</taxon>
        <taxon>Bacillati</taxon>
        <taxon>Bacillota</taxon>
        <taxon>Bacilli</taxon>
        <taxon>Bacillales</taxon>
        <taxon>Bacillaceae</taxon>
        <taxon>Halobacillus</taxon>
    </lineage>
</organism>
<gene>
    <name evidence="2" type="primary">spoIIIAF</name>
    <name evidence="2" type="ORF">ACFQMN_08105</name>
</gene>
<dbReference type="InterPro" id="IPR014245">
    <property type="entry name" value="Spore_III_AF"/>
</dbReference>
<keyword evidence="3" id="KW-1185">Reference proteome</keyword>
<reference evidence="3" key="1">
    <citation type="journal article" date="2019" name="Int. J. Syst. Evol. Microbiol.">
        <title>The Global Catalogue of Microorganisms (GCM) 10K type strain sequencing project: providing services to taxonomists for standard genome sequencing and annotation.</title>
        <authorList>
            <consortium name="The Broad Institute Genomics Platform"/>
            <consortium name="The Broad Institute Genome Sequencing Center for Infectious Disease"/>
            <person name="Wu L."/>
            <person name="Ma J."/>
        </authorList>
    </citation>
    <scope>NUCLEOTIDE SEQUENCE [LARGE SCALE GENOMIC DNA]</scope>
    <source>
        <strain evidence="3">CCUG 73951</strain>
    </source>
</reference>
<feature type="transmembrane region" description="Helical" evidence="1">
    <location>
        <begin position="6"/>
        <end position="24"/>
    </location>
</feature>
<dbReference type="NCBIfam" id="TIGR02896">
    <property type="entry name" value="spore_III_AF"/>
    <property type="match status" value="1"/>
</dbReference>
<evidence type="ECO:0000256" key="1">
    <source>
        <dbReference type="SAM" id="Phobius"/>
    </source>
</evidence>
<protein>
    <submittedName>
        <fullName evidence="2">Stage III sporulation protein AF</fullName>
    </submittedName>
</protein>
<sequence length="204" mass="23672">MQVFIQWITEIVLFLLLAMVADALLPSGAMRKYARLVMAILLLLVILDPLLQFLKLDPQQIIQSVESRMDTSIKTEEMSGEIEDKKNEILRGQDAYTLQQVEEAVLDQLQKPLKADYELSLNQVDFKFLEESYSMESLDKLILYVSSNNEEGDIEEVIISTSSEDTNQNLTVRNEDRDRVYEYVADQLDLNRQQIEIHWEEGHE</sequence>
<keyword evidence="1" id="KW-0812">Transmembrane</keyword>
<feature type="transmembrane region" description="Helical" evidence="1">
    <location>
        <begin position="36"/>
        <end position="54"/>
    </location>
</feature>
<dbReference type="Pfam" id="PF09581">
    <property type="entry name" value="Spore_III_AF"/>
    <property type="match status" value="1"/>
</dbReference>
<dbReference type="Proteomes" id="UP001596494">
    <property type="component" value="Unassembled WGS sequence"/>
</dbReference>
<comment type="caution">
    <text evidence="2">The sequence shown here is derived from an EMBL/GenBank/DDBJ whole genome shotgun (WGS) entry which is preliminary data.</text>
</comment>
<evidence type="ECO:0000313" key="2">
    <source>
        <dbReference type="EMBL" id="MFC7320843.1"/>
    </source>
</evidence>
<accession>A0ABW2K3U5</accession>
<proteinExistence type="predicted"/>